<evidence type="ECO:0000313" key="7">
    <source>
        <dbReference type="EMBL" id="KAI5440349.1"/>
    </source>
</evidence>
<accession>A0A9D5BDQ3</accession>
<comment type="subcellular location">
    <subcellularLocation>
        <location evidence="1">Nucleus</location>
    </subcellularLocation>
</comment>
<dbReference type="CDD" id="cd10017">
    <property type="entry name" value="B3_DNA"/>
    <property type="match status" value="2"/>
</dbReference>
<protein>
    <recommendedName>
        <fullName evidence="6">TF-B3 domain-containing protein</fullName>
    </recommendedName>
</protein>
<dbReference type="EMBL" id="JAMSHJ010000001">
    <property type="protein sequence ID" value="KAI5440349.1"/>
    <property type="molecule type" value="Genomic_DNA"/>
</dbReference>
<dbReference type="PANTHER" id="PTHR31920">
    <property type="entry name" value="B3 DOMAIN-CONTAINING"/>
    <property type="match status" value="1"/>
</dbReference>
<gene>
    <name evidence="7" type="ORF">KIW84_010014</name>
</gene>
<feature type="non-terminal residue" evidence="7">
    <location>
        <position position="269"/>
    </location>
</feature>
<dbReference type="InterPro" id="IPR003340">
    <property type="entry name" value="B3_DNA-bd"/>
</dbReference>
<dbReference type="InterPro" id="IPR050655">
    <property type="entry name" value="Plant_B3_domain"/>
</dbReference>
<dbReference type="SUPFAM" id="SSF101936">
    <property type="entry name" value="DNA-binding pseudobarrel domain"/>
    <property type="match status" value="2"/>
</dbReference>
<dbReference type="Pfam" id="PF02362">
    <property type="entry name" value="B3"/>
    <property type="match status" value="2"/>
</dbReference>
<dbReference type="Gramene" id="Psat01G0001400-T1">
    <property type="protein sequence ID" value="KAI5440349.1"/>
    <property type="gene ID" value="KIW84_010014"/>
</dbReference>
<feature type="domain" description="TF-B3" evidence="6">
    <location>
        <begin position="199"/>
        <end position="265"/>
    </location>
</feature>
<feature type="domain" description="TF-B3" evidence="6">
    <location>
        <begin position="22"/>
        <end position="115"/>
    </location>
</feature>
<dbReference type="SMART" id="SM01019">
    <property type="entry name" value="B3"/>
    <property type="match status" value="2"/>
</dbReference>
<dbReference type="PROSITE" id="PS50863">
    <property type="entry name" value="B3"/>
    <property type="match status" value="2"/>
</dbReference>
<dbReference type="PANTHER" id="PTHR31920:SF37">
    <property type="entry name" value="B3 DOMAIN-CONTAINING TRANSCRIPTION FACTOR VRN1"/>
    <property type="match status" value="1"/>
</dbReference>
<dbReference type="InterPro" id="IPR015300">
    <property type="entry name" value="DNA-bd_pseudobarrel_sf"/>
</dbReference>
<evidence type="ECO:0000256" key="1">
    <source>
        <dbReference type="ARBA" id="ARBA00004123"/>
    </source>
</evidence>
<keyword evidence="5" id="KW-0539">Nucleus</keyword>
<organism evidence="7 8">
    <name type="scientific">Pisum sativum</name>
    <name type="common">Garden pea</name>
    <name type="synonym">Lathyrus oleraceus</name>
    <dbReference type="NCBI Taxonomy" id="3888"/>
    <lineage>
        <taxon>Eukaryota</taxon>
        <taxon>Viridiplantae</taxon>
        <taxon>Streptophyta</taxon>
        <taxon>Embryophyta</taxon>
        <taxon>Tracheophyta</taxon>
        <taxon>Spermatophyta</taxon>
        <taxon>Magnoliopsida</taxon>
        <taxon>eudicotyledons</taxon>
        <taxon>Gunneridae</taxon>
        <taxon>Pentapetalae</taxon>
        <taxon>rosids</taxon>
        <taxon>fabids</taxon>
        <taxon>Fabales</taxon>
        <taxon>Fabaceae</taxon>
        <taxon>Papilionoideae</taxon>
        <taxon>50 kb inversion clade</taxon>
        <taxon>NPAAA clade</taxon>
        <taxon>Hologalegina</taxon>
        <taxon>IRL clade</taxon>
        <taxon>Fabeae</taxon>
        <taxon>Lathyrus</taxon>
    </lineage>
</organism>
<evidence type="ECO:0000256" key="5">
    <source>
        <dbReference type="ARBA" id="ARBA00023242"/>
    </source>
</evidence>
<evidence type="ECO:0000256" key="4">
    <source>
        <dbReference type="ARBA" id="ARBA00023163"/>
    </source>
</evidence>
<keyword evidence="3" id="KW-0238">DNA-binding</keyword>
<proteinExistence type="predicted"/>
<sequence>ATMHRCRRKTFRPSAPEMESKHFMKAILPSPIHAKQIRIPEEFITRFGNELNNVATITVPDGRVWEMELKKCGKEVYFCKKWQEFAEYYCIGYGCYLCFKYEGKSKFSVVIFDITSVEISYPPSTHGEITIKCPSHRKSSKVETIGVQSMSNTASKRAEHAANEFNSSRPHFLSKINKGKNVYVAADFAAKYLKPNVPMKLQNCHGEQWEVFGMLHDVRLSLALQIRRGFSKFQRDNSLSEGDICVFELINEKPVVLNVAMFRAVDYGD</sequence>
<evidence type="ECO:0000259" key="6">
    <source>
        <dbReference type="PROSITE" id="PS50863"/>
    </source>
</evidence>
<dbReference type="GO" id="GO:0003677">
    <property type="term" value="F:DNA binding"/>
    <property type="evidence" value="ECO:0007669"/>
    <property type="project" value="UniProtKB-KW"/>
</dbReference>
<dbReference type="AlphaFoldDB" id="A0A9D5BDQ3"/>
<keyword evidence="8" id="KW-1185">Reference proteome</keyword>
<evidence type="ECO:0000256" key="2">
    <source>
        <dbReference type="ARBA" id="ARBA00023015"/>
    </source>
</evidence>
<name>A0A9D5BDQ3_PEA</name>
<dbReference type="Proteomes" id="UP001058974">
    <property type="component" value="Chromosome 1"/>
</dbReference>
<comment type="caution">
    <text evidence="7">The sequence shown here is derived from an EMBL/GenBank/DDBJ whole genome shotgun (WGS) entry which is preliminary data.</text>
</comment>
<dbReference type="Gene3D" id="2.40.330.10">
    <property type="entry name" value="DNA-binding pseudobarrel domain"/>
    <property type="match status" value="2"/>
</dbReference>
<keyword evidence="2" id="KW-0805">Transcription regulation</keyword>
<dbReference type="GO" id="GO:0005634">
    <property type="term" value="C:nucleus"/>
    <property type="evidence" value="ECO:0007669"/>
    <property type="project" value="UniProtKB-SubCell"/>
</dbReference>
<evidence type="ECO:0000256" key="3">
    <source>
        <dbReference type="ARBA" id="ARBA00023125"/>
    </source>
</evidence>
<reference evidence="7 8" key="1">
    <citation type="journal article" date="2022" name="Nat. Genet.">
        <title>Improved pea reference genome and pan-genome highlight genomic features and evolutionary characteristics.</title>
        <authorList>
            <person name="Yang T."/>
            <person name="Liu R."/>
            <person name="Luo Y."/>
            <person name="Hu S."/>
            <person name="Wang D."/>
            <person name="Wang C."/>
            <person name="Pandey M.K."/>
            <person name="Ge S."/>
            <person name="Xu Q."/>
            <person name="Li N."/>
            <person name="Li G."/>
            <person name="Huang Y."/>
            <person name="Saxena R.K."/>
            <person name="Ji Y."/>
            <person name="Li M."/>
            <person name="Yan X."/>
            <person name="He Y."/>
            <person name="Liu Y."/>
            <person name="Wang X."/>
            <person name="Xiang C."/>
            <person name="Varshney R.K."/>
            <person name="Ding H."/>
            <person name="Gao S."/>
            <person name="Zong X."/>
        </authorList>
    </citation>
    <scope>NUCLEOTIDE SEQUENCE [LARGE SCALE GENOMIC DNA]</scope>
    <source>
        <strain evidence="7 8">cv. Zhongwan 6</strain>
    </source>
</reference>
<keyword evidence="4" id="KW-0804">Transcription</keyword>
<evidence type="ECO:0000313" key="8">
    <source>
        <dbReference type="Proteomes" id="UP001058974"/>
    </source>
</evidence>